<sequence>MCHPLLHSPGWRRCGIRNSNSLRHAWSGGEKVDKVHSRRLAARYNDHVSATRCRWRSRRHRGISVNEDLKAFVIVRETCIELEWRLVKSIGFSPARSAARYIDYVCATRCRCRPIWHRFKGRVREPLNVICSSLSNTGRAVVSLNLIDFAPPELGTATSIVCMLKMAGFALIGIGVELKASTP</sequence>
<proteinExistence type="predicted"/>
<protein>
    <submittedName>
        <fullName evidence="1">Uncharacterized protein</fullName>
    </submittedName>
</protein>
<keyword evidence="2" id="KW-1185">Reference proteome</keyword>
<name>A0A6A6R6Z6_9PEZI</name>
<dbReference type="Proteomes" id="UP000799750">
    <property type="component" value="Unassembled WGS sequence"/>
</dbReference>
<organism evidence="1 2">
    <name type="scientific">Lophium mytilinum</name>
    <dbReference type="NCBI Taxonomy" id="390894"/>
    <lineage>
        <taxon>Eukaryota</taxon>
        <taxon>Fungi</taxon>
        <taxon>Dikarya</taxon>
        <taxon>Ascomycota</taxon>
        <taxon>Pezizomycotina</taxon>
        <taxon>Dothideomycetes</taxon>
        <taxon>Pleosporomycetidae</taxon>
        <taxon>Mytilinidiales</taxon>
        <taxon>Mytilinidiaceae</taxon>
        <taxon>Lophium</taxon>
    </lineage>
</organism>
<dbReference type="EMBL" id="MU004183">
    <property type="protein sequence ID" value="KAF2500575.1"/>
    <property type="molecule type" value="Genomic_DNA"/>
</dbReference>
<gene>
    <name evidence="1" type="ORF">BU16DRAFT_251956</name>
</gene>
<reference evidence="1" key="1">
    <citation type="journal article" date="2020" name="Stud. Mycol.">
        <title>101 Dothideomycetes genomes: a test case for predicting lifestyles and emergence of pathogens.</title>
        <authorList>
            <person name="Haridas S."/>
            <person name="Albert R."/>
            <person name="Binder M."/>
            <person name="Bloem J."/>
            <person name="Labutti K."/>
            <person name="Salamov A."/>
            <person name="Andreopoulos B."/>
            <person name="Baker S."/>
            <person name="Barry K."/>
            <person name="Bills G."/>
            <person name="Bluhm B."/>
            <person name="Cannon C."/>
            <person name="Castanera R."/>
            <person name="Culley D."/>
            <person name="Daum C."/>
            <person name="Ezra D."/>
            <person name="Gonzalez J."/>
            <person name="Henrissat B."/>
            <person name="Kuo A."/>
            <person name="Liang C."/>
            <person name="Lipzen A."/>
            <person name="Lutzoni F."/>
            <person name="Magnuson J."/>
            <person name="Mondo S."/>
            <person name="Nolan M."/>
            <person name="Ohm R."/>
            <person name="Pangilinan J."/>
            <person name="Park H.-J."/>
            <person name="Ramirez L."/>
            <person name="Alfaro M."/>
            <person name="Sun H."/>
            <person name="Tritt A."/>
            <person name="Yoshinaga Y."/>
            <person name="Zwiers L.-H."/>
            <person name="Turgeon B."/>
            <person name="Goodwin S."/>
            <person name="Spatafora J."/>
            <person name="Crous P."/>
            <person name="Grigoriev I."/>
        </authorList>
    </citation>
    <scope>NUCLEOTIDE SEQUENCE</scope>
    <source>
        <strain evidence="1">CBS 269.34</strain>
    </source>
</reference>
<dbReference type="AlphaFoldDB" id="A0A6A6R6Z6"/>
<evidence type="ECO:0000313" key="1">
    <source>
        <dbReference type="EMBL" id="KAF2500575.1"/>
    </source>
</evidence>
<accession>A0A6A6R6Z6</accession>
<evidence type="ECO:0000313" key="2">
    <source>
        <dbReference type="Proteomes" id="UP000799750"/>
    </source>
</evidence>